<sequence>MQFMDAKAMFFSQNWEDAARSSLKKHRFRTHTKLELEAFESKFGKGAGLLKRSLLLIRGSR</sequence>
<reference evidence="1 2" key="1">
    <citation type="submission" date="2016-03" db="EMBL/GenBank/DDBJ databases">
        <title>Chemosynthetic sulphur-oxidizing symbionts of marine invertebrate animals are capable of nitrogen fixation.</title>
        <authorList>
            <person name="Petersen J.M."/>
            <person name="Kemper A."/>
            <person name="Gruber-Vodicka H."/>
            <person name="Cardini U."/>
            <person name="Geest Mvander."/>
            <person name="Kleiner M."/>
            <person name="Bulgheresi S."/>
            <person name="Fussmann M."/>
            <person name="Herbold C."/>
            <person name="Seah B.K.B."/>
            <person name="Antony C.Paul."/>
            <person name="Liu D."/>
            <person name="Belitz A."/>
            <person name="Weber M."/>
        </authorList>
    </citation>
    <scope>NUCLEOTIDE SEQUENCE [LARGE SCALE GENOMIC DNA]</scope>
    <source>
        <strain evidence="1">G_D</strain>
    </source>
</reference>
<dbReference type="EMBL" id="LVJZ01000003">
    <property type="protein sequence ID" value="ODB96933.1"/>
    <property type="molecule type" value="Genomic_DNA"/>
</dbReference>
<dbReference type="AlphaFoldDB" id="A0A1E2UQD1"/>
<comment type="caution">
    <text evidence="1">The sequence shown here is derived from an EMBL/GenBank/DDBJ whole genome shotgun (WGS) entry which is preliminary data.</text>
</comment>
<organism evidence="1 2">
    <name type="scientific">Candidatus Thiodiazotropha endoloripes</name>
    <dbReference type="NCBI Taxonomy" id="1818881"/>
    <lineage>
        <taxon>Bacteria</taxon>
        <taxon>Pseudomonadati</taxon>
        <taxon>Pseudomonadota</taxon>
        <taxon>Gammaproteobacteria</taxon>
        <taxon>Chromatiales</taxon>
        <taxon>Sedimenticolaceae</taxon>
        <taxon>Candidatus Thiodiazotropha</taxon>
    </lineage>
</organism>
<dbReference type="RefSeq" id="WP_069004663.1">
    <property type="nucleotide sequence ID" value="NZ_LVJW01000003.1"/>
</dbReference>
<keyword evidence="2" id="KW-1185">Reference proteome</keyword>
<dbReference type="Proteomes" id="UP000094849">
    <property type="component" value="Unassembled WGS sequence"/>
</dbReference>
<proteinExistence type="predicted"/>
<protein>
    <submittedName>
        <fullName evidence="1">Uncharacterized protein</fullName>
    </submittedName>
</protein>
<gene>
    <name evidence="1" type="ORF">A3196_09275</name>
</gene>
<evidence type="ECO:0000313" key="2">
    <source>
        <dbReference type="Proteomes" id="UP000094849"/>
    </source>
</evidence>
<name>A0A1E2UQD1_9GAMM</name>
<accession>A0A1E2UQD1</accession>
<evidence type="ECO:0000313" key="1">
    <source>
        <dbReference type="EMBL" id="ODB96933.1"/>
    </source>
</evidence>